<evidence type="ECO:0000256" key="6">
    <source>
        <dbReference type="ARBA" id="ARBA00022723"/>
    </source>
</evidence>
<dbReference type="GO" id="GO:0020037">
    <property type="term" value="F:heme binding"/>
    <property type="evidence" value="ECO:0007669"/>
    <property type="project" value="InterPro"/>
</dbReference>
<evidence type="ECO:0000256" key="10">
    <source>
        <dbReference type="ARBA" id="ARBA00023004"/>
    </source>
</evidence>
<dbReference type="InterPro" id="IPR017972">
    <property type="entry name" value="Cyt_P450_CS"/>
</dbReference>
<comment type="cofactor">
    <cofactor evidence="1 13">
        <name>heme</name>
        <dbReference type="ChEBI" id="CHEBI:30413"/>
    </cofactor>
</comment>
<evidence type="ECO:0000256" key="8">
    <source>
        <dbReference type="ARBA" id="ARBA00022848"/>
    </source>
</evidence>
<dbReference type="PANTHER" id="PTHR24292">
    <property type="entry name" value="CYTOCHROME P450"/>
    <property type="match status" value="1"/>
</dbReference>
<keyword evidence="16" id="KW-1185">Reference proteome</keyword>
<dbReference type="OMA" id="CHEKYGE"/>
<keyword evidence="11 14" id="KW-0503">Monooxygenase</keyword>
<dbReference type="PRINTS" id="PR00385">
    <property type="entry name" value="P450"/>
</dbReference>
<proteinExistence type="inferred from homology"/>
<evidence type="ECO:0000256" key="9">
    <source>
        <dbReference type="ARBA" id="ARBA00023002"/>
    </source>
</evidence>
<dbReference type="GO" id="GO:0016705">
    <property type="term" value="F:oxidoreductase activity, acting on paired donors, with incorporation or reduction of molecular oxygen"/>
    <property type="evidence" value="ECO:0007669"/>
    <property type="project" value="InterPro"/>
</dbReference>
<dbReference type="Pfam" id="PF00067">
    <property type="entry name" value="p450"/>
    <property type="match status" value="1"/>
</dbReference>
<evidence type="ECO:0000256" key="4">
    <source>
        <dbReference type="ARBA" id="ARBA00010617"/>
    </source>
</evidence>
<evidence type="ECO:0000256" key="2">
    <source>
        <dbReference type="ARBA" id="ARBA00004174"/>
    </source>
</evidence>
<dbReference type="GO" id="GO:0005789">
    <property type="term" value="C:endoplasmic reticulum membrane"/>
    <property type="evidence" value="ECO:0007669"/>
    <property type="project" value="UniProtKB-SubCell"/>
</dbReference>
<dbReference type="InterPro" id="IPR001128">
    <property type="entry name" value="Cyt_P450"/>
</dbReference>
<name>A0A226DFY3_FOLCA</name>
<keyword evidence="5 13" id="KW-0349">Heme</keyword>
<comment type="subcellular location">
    <subcellularLocation>
        <location evidence="3">Endoplasmic reticulum membrane</location>
        <topology evidence="3">Peripheral membrane protein</topology>
    </subcellularLocation>
    <subcellularLocation>
        <location evidence="2">Microsome membrane</location>
        <topology evidence="2">Peripheral membrane protein</topology>
    </subcellularLocation>
</comment>
<evidence type="ECO:0000256" key="5">
    <source>
        <dbReference type="ARBA" id="ARBA00022617"/>
    </source>
</evidence>
<keyword evidence="9 14" id="KW-0560">Oxidoreductase</keyword>
<dbReference type="FunFam" id="1.10.630.10:FF:000182">
    <property type="entry name" value="Cytochrome P450 3A4"/>
    <property type="match status" value="1"/>
</dbReference>
<evidence type="ECO:0000313" key="15">
    <source>
        <dbReference type="EMBL" id="OXA44113.1"/>
    </source>
</evidence>
<keyword evidence="12" id="KW-0472">Membrane</keyword>
<evidence type="ECO:0000256" key="13">
    <source>
        <dbReference type="PIRSR" id="PIRSR602401-1"/>
    </source>
</evidence>
<evidence type="ECO:0000313" key="16">
    <source>
        <dbReference type="Proteomes" id="UP000198287"/>
    </source>
</evidence>
<dbReference type="Proteomes" id="UP000198287">
    <property type="component" value="Unassembled WGS sequence"/>
</dbReference>
<dbReference type="Gene3D" id="1.10.630.10">
    <property type="entry name" value="Cytochrome P450"/>
    <property type="match status" value="1"/>
</dbReference>
<keyword evidence="6 13" id="KW-0479">Metal-binding</keyword>
<comment type="caution">
    <text evidence="15">The sequence shown here is derived from an EMBL/GenBank/DDBJ whole genome shotgun (WGS) entry which is preliminary data.</text>
</comment>
<dbReference type="GO" id="GO:0005506">
    <property type="term" value="F:iron ion binding"/>
    <property type="evidence" value="ECO:0007669"/>
    <property type="project" value="InterPro"/>
</dbReference>
<evidence type="ECO:0000256" key="7">
    <source>
        <dbReference type="ARBA" id="ARBA00022824"/>
    </source>
</evidence>
<dbReference type="InterPro" id="IPR036396">
    <property type="entry name" value="Cyt_P450_sf"/>
</dbReference>
<dbReference type="SUPFAM" id="SSF48264">
    <property type="entry name" value="Cytochrome P450"/>
    <property type="match status" value="1"/>
</dbReference>
<dbReference type="InterPro" id="IPR050476">
    <property type="entry name" value="Insect_CytP450_Detox"/>
</dbReference>
<evidence type="ECO:0000256" key="12">
    <source>
        <dbReference type="ARBA" id="ARBA00023136"/>
    </source>
</evidence>
<dbReference type="PRINTS" id="PR00463">
    <property type="entry name" value="EP450I"/>
</dbReference>
<evidence type="ECO:0000256" key="1">
    <source>
        <dbReference type="ARBA" id="ARBA00001971"/>
    </source>
</evidence>
<accession>A0A226DFY3</accession>
<gene>
    <name evidence="15" type="ORF">Fcan01_21140</name>
</gene>
<dbReference type="PROSITE" id="PS00086">
    <property type="entry name" value="CYTOCHROME_P450"/>
    <property type="match status" value="1"/>
</dbReference>
<protein>
    <submittedName>
        <fullName evidence="15">Cytochrome P450 3A6</fullName>
    </submittedName>
</protein>
<comment type="similarity">
    <text evidence="4 14">Belongs to the cytochrome P450 family.</text>
</comment>
<dbReference type="AlphaFoldDB" id="A0A226DFY3"/>
<reference evidence="15 16" key="1">
    <citation type="submission" date="2015-12" db="EMBL/GenBank/DDBJ databases">
        <title>The genome of Folsomia candida.</title>
        <authorList>
            <person name="Faddeeva A."/>
            <person name="Derks M.F."/>
            <person name="Anvar Y."/>
            <person name="Smit S."/>
            <person name="Van Straalen N."/>
            <person name="Roelofs D."/>
        </authorList>
    </citation>
    <scope>NUCLEOTIDE SEQUENCE [LARGE SCALE GENOMIC DNA]</scope>
    <source>
        <strain evidence="15 16">VU population</strain>
        <tissue evidence="15">Whole body</tissue>
    </source>
</reference>
<evidence type="ECO:0000256" key="11">
    <source>
        <dbReference type="ARBA" id="ARBA00023033"/>
    </source>
</evidence>
<keyword evidence="8" id="KW-0492">Microsome</keyword>
<organism evidence="15 16">
    <name type="scientific">Folsomia candida</name>
    <name type="common">Springtail</name>
    <dbReference type="NCBI Taxonomy" id="158441"/>
    <lineage>
        <taxon>Eukaryota</taxon>
        <taxon>Metazoa</taxon>
        <taxon>Ecdysozoa</taxon>
        <taxon>Arthropoda</taxon>
        <taxon>Hexapoda</taxon>
        <taxon>Collembola</taxon>
        <taxon>Entomobryomorpha</taxon>
        <taxon>Isotomoidea</taxon>
        <taxon>Isotomidae</taxon>
        <taxon>Proisotominae</taxon>
        <taxon>Folsomia</taxon>
    </lineage>
</organism>
<keyword evidence="7" id="KW-0256">Endoplasmic reticulum</keyword>
<sequence>MKDLGLLGRLIDYLCHLGFLALMELTRSEVGILVASGVVVAFLVQRWRRMTLLQRCGIPGPRPHFITGNMKECFSIPNVVFDSNLINTYGPICGYYLGAKPIILISDPEILKLIEIEQAKNFRNRPRRVPGGISPDPKRTEMLGNLPHEEWSETRKVLSRAFTPAKLKEMVPQIKDKVDIFMKKVVEGEMDFYPLLQGLTLDIIGQTGFGVECHIQENINDPLHLAVQAEFAKSPSSWLVKGYLCFSEFTWLLQPFRVALYKLQEHLGWAESSELWDTGFSTFHKRTVENSPRRPDILQQLLDSHLSANPLRVVANSVLFFEAAYETLSSSLAFIIHLLVKHEEVQELVREELAAVLGDKGGELDEVVEQNDLRKLKYLDMVVKEGLRLFPPQTTFIGRFGDTAVTVRKDGKEYIIPPGVHVQAGLYQLHHSSEHWEDPEQFRPERFLDPNVNSGKWQAFGLGPRICIGQSFAWIVLKLVLGNLLAMYMLSPGPNFENEISIRYKIATMTPAKGSFAVVKKQPLTEY</sequence>
<feature type="binding site" description="axial binding residue" evidence="13">
    <location>
        <position position="467"/>
    </location>
    <ligand>
        <name>heme</name>
        <dbReference type="ChEBI" id="CHEBI:30413"/>
    </ligand>
    <ligandPart>
        <name>Fe</name>
        <dbReference type="ChEBI" id="CHEBI:18248"/>
    </ligandPart>
</feature>
<evidence type="ECO:0000256" key="14">
    <source>
        <dbReference type="RuleBase" id="RU000461"/>
    </source>
</evidence>
<dbReference type="GO" id="GO:0004497">
    <property type="term" value="F:monooxygenase activity"/>
    <property type="evidence" value="ECO:0007669"/>
    <property type="project" value="UniProtKB-KW"/>
</dbReference>
<dbReference type="EMBL" id="LNIX01000020">
    <property type="protein sequence ID" value="OXA44113.1"/>
    <property type="molecule type" value="Genomic_DNA"/>
</dbReference>
<evidence type="ECO:0000256" key="3">
    <source>
        <dbReference type="ARBA" id="ARBA00004406"/>
    </source>
</evidence>
<dbReference type="OrthoDB" id="8251073at2759"/>
<dbReference type="InterPro" id="IPR002401">
    <property type="entry name" value="Cyt_P450_E_grp-I"/>
</dbReference>
<keyword evidence="10 13" id="KW-0408">Iron</keyword>
<dbReference type="PANTHER" id="PTHR24292:SF102">
    <property type="entry name" value="CYTOCHROME P450 FAMILY-RELATED"/>
    <property type="match status" value="1"/>
</dbReference>
<dbReference type="STRING" id="158441.A0A226DFY3"/>